<evidence type="ECO:0008006" key="2">
    <source>
        <dbReference type="Google" id="ProtNLM"/>
    </source>
</evidence>
<organism evidence="1">
    <name type="scientific">uncultured Caudovirales phage</name>
    <dbReference type="NCBI Taxonomy" id="2100421"/>
    <lineage>
        <taxon>Viruses</taxon>
        <taxon>Duplodnaviria</taxon>
        <taxon>Heunggongvirae</taxon>
        <taxon>Uroviricota</taxon>
        <taxon>Caudoviricetes</taxon>
        <taxon>Peduoviridae</taxon>
        <taxon>Maltschvirus</taxon>
        <taxon>Maltschvirus maltsch</taxon>
    </lineage>
</organism>
<name>A0A6J7X450_9CAUD</name>
<sequence length="111" mass="12320">MSLNFSHIQGDTFEAVNFEVIKNGDALDLTGAVIRMQLKKECNGIPILSFTSVANAGLTIINASLGLFKINRQIINIPEFNYSYDIEITFADQTVKTWVSGSFLVQCDITR</sequence>
<gene>
    <name evidence="1" type="ORF">UFOVP388_48</name>
</gene>
<proteinExistence type="predicted"/>
<accession>A0A6J7X450</accession>
<evidence type="ECO:0000313" key="1">
    <source>
        <dbReference type="EMBL" id="CAB5224094.1"/>
    </source>
</evidence>
<reference evidence="1" key="1">
    <citation type="submission" date="2020-05" db="EMBL/GenBank/DDBJ databases">
        <authorList>
            <person name="Chiriac C."/>
            <person name="Salcher M."/>
            <person name="Ghai R."/>
            <person name="Kavagutti S V."/>
        </authorList>
    </citation>
    <scope>NUCLEOTIDE SEQUENCE</scope>
</reference>
<protein>
    <recommendedName>
        <fullName evidence="2">BppU N-terminal domain-containing protein</fullName>
    </recommendedName>
</protein>
<dbReference type="EMBL" id="LR798324">
    <property type="protein sequence ID" value="CAB5224094.1"/>
    <property type="molecule type" value="Genomic_DNA"/>
</dbReference>